<name>A0A367INE2_RHIST</name>
<reference evidence="2 3" key="1">
    <citation type="journal article" date="2018" name="G3 (Bethesda)">
        <title>Phylogenetic and Phylogenomic Definition of Rhizopus Species.</title>
        <authorList>
            <person name="Gryganskyi A.P."/>
            <person name="Golan J."/>
            <person name="Dolatabadi S."/>
            <person name="Mondo S."/>
            <person name="Robb S."/>
            <person name="Idnurm A."/>
            <person name="Muszewska A."/>
            <person name="Steczkiewicz K."/>
            <person name="Masonjones S."/>
            <person name="Liao H.L."/>
            <person name="Gajdeczka M.T."/>
            <person name="Anike F."/>
            <person name="Vuek A."/>
            <person name="Anishchenko I.M."/>
            <person name="Voigt K."/>
            <person name="de Hoog G.S."/>
            <person name="Smith M.E."/>
            <person name="Heitman J."/>
            <person name="Vilgalys R."/>
            <person name="Stajich J.E."/>
        </authorList>
    </citation>
    <scope>NUCLEOTIDE SEQUENCE [LARGE SCALE GENOMIC DNA]</scope>
    <source>
        <strain evidence="2 3">LSU 92-RS-03</strain>
    </source>
</reference>
<accession>A0A367INE2</accession>
<dbReference type="OrthoDB" id="2162799at2759"/>
<evidence type="ECO:0000313" key="2">
    <source>
        <dbReference type="EMBL" id="RCH79210.1"/>
    </source>
</evidence>
<sequence length="424" mass="47649">DHDSATSSPPTTPSAKRKRSTSESAFERKMQKLSSSLANDIARSLSVDDDNDDDQEMNFDFNKLNGIQDNPIPTLRRISLSGTSQPSPYSIEQWLRQQAEVHGISFEKYLEISNEKQKLLRNELEILQTPNQTFEQLGEHLRKVLNLADELSSDHTLSFTQIFPEWSLYESRVNKLATFVQSVEDMSSSIHATIPRTSNLLQDIKGLQNTLDSKLALYGDALTQNGLEWKAMGLPVDDHLLAATKQWLHNLCIDLMEALDSECKKIGSSVKNISELYDLPIGEELMTSILSGLEFVSEASACVGYTCLKTLYNCRMMIIIYGQWISENLSRLHDTVEGESPGKKMCITNATLTKRVDIRYMQLLDNMTQAISCLLILGDLQILQNGPPPVLQNTRSSLENLSSVLVEFTIRAISVIETEKNLKK</sequence>
<proteinExistence type="predicted"/>
<dbReference type="AlphaFoldDB" id="A0A367INE2"/>
<dbReference type="STRING" id="4846.A0A367INE2"/>
<feature type="non-terminal residue" evidence="2">
    <location>
        <position position="1"/>
    </location>
</feature>
<gene>
    <name evidence="2" type="ORF">CU098_001783</name>
</gene>
<dbReference type="Proteomes" id="UP000253551">
    <property type="component" value="Unassembled WGS sequence"/>
</dbReference>
<protein>
    <submittedName>
        <fullName evidence="2">Uncharacterized protein</fullName>
    </submittedName>
</protein>
<evidence type="ECO:0000256" key="1">
    <source>
        <dbReference type="SAM" id="MobiDB-lite"/>
    </source>
</evidence>
<dbReference type="EMBL" id="PJQM01006722">
    <property type="protein sequence ID" value="RCH79210.1"/>
    <property type="molecule type" value="Genomic_DNA"/>
</dbReference>
<keyword evidence="3" id="KW-1185">Reference proteome</keyword>
<organism evidence="2 3">
    <name type="scientific">Rhizopus stolonifer</name>
    <name type="common">Rhizopus nigricans</name>
    <dbReference type="NCBI Taxonomy" id="4846"/>
    <lineage>
        <taxon>Eukaryota</taxon>
        <taxon>Fungi</taxon>
        <taxon>Fungi incertae sedis</taxon>
        <taxon>Mucoromycota</taxon>
        <taxon>Mucoromycotina</taxon>
        <taxon>Mucoromycetes</taxon>
        <taxon>Mucorales</taxon>
        <taxon>Mucorineae</taxon>
        <taxon>Rhizopodaceae</taxon>
        <taxon>Rhizopus</taxon>
    </lineage>
</organism>
<feature type="non-terminal residue" evidence="2">
    <location>
        <position position="424"/>
    </location>
</feature>
<comment type="caution">
    <text evidence="2">The sequence shown here is derived from an EMBL/GenBank/DDBJ whole genome shotgun (WGS) entry which is preliminary data.</text>
</comment>
<evidence type="ECO:0000313" key="3">
    <source>
        <dbReference type="Proteomes" id="UP000253551"/>
    </source>
</evidence>
<feature type="region of interest" description="Disordered" evidence="1">
    <location>
        <begin position="1"/>
        <end position="33"/>
    </location>
</feature>